<accession>A0ABR4DDF2</accession>
<dbReference type="Gene3D" id="3.40.50.720">
    <property type="entry name" value="NAD(P)-binding Rossmann-like Domain"/>
    <property type="match status" value="1"/>
</dbReference>
<dbReference type="PRINTS" id="PR00081">
    <property type="entry name" value="GDHRDH"/>
</dbReference>
<dbReference type="InterPro" id="IPR002347">
    <property type="entry name" value="SDR_fam"/>
</dbReference>
<evidence type="ECO:0000313" key="6">
    <source>
        <dbReference type="Proteomes" id="UP001600064"/>
    </source>
</evidence>
<dbReference type="GeneID" id="98123848"/>
<dbReference type="Pfam" id="PF00106">
    <property type="entry name" value="adh_short"/>
    <property type="match status" value="1"/>
</dbReference>
<sequence length="301" mass="32219">MSSNLDASTLFRVDGMVAVITGGSSGIGLTMARTLAANGATRVYLLSRRLNVLDEAVALHPTIFRAIQCDVTSHTSLRDAVEIVTAESGFINLLVANSGIGGFHFGWNPDYPVETVRQWFFPKDDAEQGQRAMEMMNETLKVNTTGAFFTMVAFLELLEKGNKRAVEMGAPEVDGEKVFGAPVEPGSAVPAVQSQIIVMSSIAAFSRSSVSDPAYAASKAGVLHIAKQALFPSDLANRMIGDRDPSKEEYDDPRFQPSRRFGGGEEMAGTILYLASRSGAYCNGSVMVVDGGRLGVMPSSY</sequence>
<reference evidence="5 6" key="1">
    <citation type="journal article" date="2024" name="Commun. Biol.">
        <title>Comparative genomic analysis of thermophilic fungi reveals convergent evolutionary adaptations and gene losses.</title>
        <authorList>
            <person name="Steindorff A.S."/>
            <person name="Aguilar-Pontes M.V."/>
            <person name="Robinson A.J."/>
            <person name="Andreopoulos B."/>
            <person name="LaButti K."/>
            <person name="Kuo A."/>
            <person name="Mondo S."/>
            <person name="Riley R."/>
            <person name="Otillar R."/>
            <person name="Haridas S."/>
            <person name="Lipzen A."/>
            <person name="Grimwood J."/>
            <person name="Schmutz J."/>
            <person name="Clum A."/>
            <person name="Reid I.D."/>
            <person name="Moisan M.C."/>
            <person name="Butler G."/>
            <person name="Nguyen T.T.M."/>
            <person name="Dewar K."/>
            <person name="Conant G."/>
            <person name="Drula E."/>
            <person name="Henrissat B."/>
            <person name="Hansel C."/>
            <person name="Singer S."/>
            <person name="Hutchinson M.I."/>
            <person name="de Vries R.P."/>
            <person name="Natvig D.O."/>
            <person name="Powell A.J."/>
            <person name="Tsang A."/>
            <person name="Grigoriev I.V."/>
        </authorList>
    </citation>
    <scope>NUCLEOTIDE SEQUENCE [LARGE SCALE GENOMIC DNA]</scope>
    <source>
        <strain evidence="5 6">ATCC 22073</strain>
    </source>
</reference>
<name>A0ABR4DDF2_9PEZI</name>
<gene>
    <name evidence="5" type="ORF">VTJ83DRAFT_2885</name>
</gene>
<dbReference type="Proteomes" id="UP001600064">
    <property type="component" value="Unassembled WGS sequence"/>
</dbReference>
<comment type="similarity">
    <text evidence="1">Belongs to the short-chain dehydrogenases/reductases (SDR) family.</text>
</comment>
<evidence type="ECO:0000256" key="4">
    <source>
        <dbReference type="SAM" id="MobiDB-lite"/>
    </source>
</evidence>
<dbReference type="SUPFAM" id="SSF51735">
    <property type="entry name" value="NAD(P)-binding Rossmann-fold domains"/>
    <property type="match status" value="1"/>
</dbReference>
<evidence type="ECO:0008006" key="7">
    <source>
        <dbReference type="Google" id="ProtNLM"/>
    </source>
</evidence>
<evidence type="ECO:0000256" key="1">
    <source>
        <dbReference type="ARBA" id="ARBA00006484"/>
    </source>
</evidence>
<dbReference type="EMBL" id="JAZGUE010000003">
    <property type="protein sequence ID" value="KAL2268039.1"/>
    <property type="molecule type" value="Genomic_DNA"/>
</dbReference>
<feature type="compositionally biased region" description="Basic and acidic residues" evidence="4">
    <location>
        <begin position="240"/>
        <end position="254"/>
    </location>
</feature>
<dbReference type="InterPro" id="IPR036291">
    <property type="entry name" value="NAD(P)-bd_dom_sf"/>
</dbReference>
<dbReference type="PANTHER" id="PTHR43618:SF18">
    <property type="entry name" value="SHORT CHAIN DEHYDROGENASE_REDUCTASE FAMILY (AFU_ORTHOLOGUE AFUA_5G12480)"/>
    <property type="match status" value="1"/>
</dbReference>
<keyword evidence="2" id="KW-0521">NADP</keyword>
<protein>
    <recommendedName>
        <fullName evidence="7">NAD(P)-binding protein</fullName>
    </recommendedName>
</protein>
<keyword evidence="6" id="KW-1185">Reference proteome</keyword>
<proteinExistence type="inferred from homology"/>
<dbReference type="RefSeq" id="XP_070866766.1">
    <property type="nucleotide sequence ID" value="XM_071009204.1"/>
</dbReference>
<feature type="region of interest" description="Disordered" evidence="4">
    <location>
        <begin position="237"/>
        <end position="263"/>
    </location>
</feature>
<keyword evidence="3" id="KW-0560">Oxidoreductase</keyword>
<evidence type="ECO:0000256" key="3">
    <source>
        <dbReference type="ARBA" id="ARBA00023002"/>
    </source>
</evidence>
<organism evidence="5 6">
    <name type="scientific">Remersonia thermophila</name>
    <dbReference type="NCBI Taxonomy" id="72144"/>
    <lineage>
        <taxon>Eukaryota</taxon>
        <taxon>Fungi</taxon>
        <taxon>Dikarya</taxon>
        <taxon>Ascomycota</taxon>
        <taxon>Pezizomycotina</taxon>
        <taxon>Sordariomycetes</taxon>
        <taxon>Sordariomycetidae</taxon>
        <taxon>Sordariales</taxon>
        <taxon>Sordariales incertae sedis</taxon>
        <taxon>Remersonia</taxon>
    </lineage>
</organism>
<dbReference type="PANTHER" id="PTHR43618">
    <property type="entry name" value="7-ALPHA-HYDROXYSTEROID DEHYDROGENASE"/>
    <property type="match status" value="1"/>
</dbReference>
<dbReference type="CDD" id="cd05233">
    <property type="entry name" value="SDR_c"/>
    <property type="match status" value="1"/>
</dbReference>
<comment type="caution">
    <text evidence="5">The sequence shown here is derived from an EMBL/GenBank/DDBJ whole genome shotgun (WGS) entry which is preliminary data.</text>
</comment>
<evidence type="ECO:0000313" key="5">
    <source>
        <dbReference type="EMBL" id="KAL2268039.1"/>
    </source>
</evidence>
<dbReference type="InterPro" id="IPR052178">
    <property type="entry name" value="Sec_Metab_Biosynth_SDR"/>
</dbReference>
<evidence type="ECO:0000256" key="2">
    <source>
        <dbReference type="ARBA" id="ARBA00022857"/>
    </source>
</evidence>